<comment type="caution">
    <text evidence="6">The sequence shown here is derived from an EMBL/GenBank/DDBJ whole genome shotgun (WGS) entry which is preliminary data.</text>
</comment>
<dbReference type="PANTHER" id="PTHR46847:SF3">
    <property type="entry name" value="GALACTOFURANOSE-BINDING PROTEIN YTFQ"/>
    <property type="match status" value="1"/>
</dbReference>
<dbReference type="GO" id="GO:0030313">
    <property type="term" value="C:cell envelope"/>
    <property type="evidence" value="ECO:0007669"/>
    <property type="project" value="UniProtKB-SubCell"/>
</dbReference>
<evidence type="ECO:0000259" key="5">
    <source>
        <dbReference type="Pfam" id="PF13407"/>
    </source>
</evidence>
<accession>A0A502BID6</accession>
<evidence type="ECO:0000313" key="7">
    <source>
        <dbReference type="Proteomes" id="UP000315388"/>
    </source>
</evidence>
<protein>
    <submittedName>
        <fullName evidence="6">Sugar ABC transporter substrate-binding protein</fullName>
    </submittedName>
</protein>
<dbReference type="RefSeq" id="WP_140906247.1">
    <property type="nucleotide sequence ID" value="NZ_JBHTMD010000019.1"/>
</dbReference>
<sequence>MSNLRNLIKLTTILGACFTLSNTAALAEDIGFVLAGPDIFYATEAETFTNLAKKAGHNVTVANSEYSPSKELANVEDFIARKVDAIVLLTANAEAGTQAAERAKEAGIPIFFVSALPSPAGYNIPTGIVSGDWIGMGKTIGAHIGTAHPGKGVILLEGVYGQGTTELIHEGFLQGVDSVKGNNTIVANASGGWNRQEGLKVMQDFLGSKKEFSVVYAMNEEMMAGAIQALEEAGRLGDYTLYSSNGKEIAWDWMKAGTLAGTVANTPTVEADLIFQMVQAHFDGKEYPRHVYNIQPMLTADTLGNAIPWNIENYLKKKEDGSLDIDLYKQPLVEGMVDWTPIKDK</sequence>
<keyword evidence="7" id="KW-1185">Reference proteome</keyword>
<organism evidence="6 7">
    <name type="scientific">Brucella gallinifaecis</name>
    <dbReference type="NCBI Taxonomy" id="215590"/>
    <lineage>
        <taxon>Bacteria</taxon>
        <taxon>Pseudomonadati</taxon>
        <taxon>Pseudomonadota</taxon>
        <taxon>Alphaproteobacteria</taxon>
        <taxon>Hyphomicrobiales</taxon>
        <taxon>Brucellaceae</taxon>
        <taxon>Brucella/Ochrobactrum group</taxon>
        <taxon>Brucella</taxon>
    </lineage>
</organism>
<dbReference type="SUPFAM" id="SSF53822">
    <property type="entry name" value="Periplasmic binding protein-like I"/>
    <property type="match status" value="1"/>
</dbReference>
<feature type="chain" id="PRO_5021241677" evidence="4">
    <location>
        <begin position="28"/>
        <end position="345"/>
    </location>
</feature>
<evidence type="ECO:0000256" key="2">
    <source>
        <dbReference type="ARBA" id="ARBA00007639"/>
    </source>
</evidence>
<evidence type="ECO:0000313" key="6">
    <source>
        <dbReference type="EMBL" id="TPF74030.1"/>
    </source>
</evidence>
<dbReference type="EMBL" id="VEWJ01000018">
    <property type="protein sequence ID" value="TPF74030.1"/>
    <property type="molecule type" value="Genomic_DNA"/>
</dbReference>
<feature type="signal peptide" evidence="4">
    <location>
        <begin position="1"/>
        <end position="27"/>
    </location>
</feature>
<proteinExistence type="inferred from homology"/>
<dbReference type="AlphaFoldDB" id="A0A502BID6"/>
<evidence type="ECO:0000256" key="3">
    <source>
        <dbReference type="ARBA" id="ARBA00022729"/>
    </source>
</evidence>
<dbReference type="GO" id="GO:0030246">
    <property type="term" value="F:carbohydrate binding"/>
    <property type="evidence" value="ECO:0007669"/>
    <property type="project" value="UniProtKB-ARBA"/>
</dbReference>
<dbReference type="InterPro" id="IPR025997">
    <property type="entry name" value="SBP_2_dom"/>
</dbReference>
<dbReference type="Proteomes" id="UP000315388">
    <property type="component" value="Unassembled WGS sequence"/>
</dbReference>
<dbReference type="Gene3D" id="3.40.50.2300">
    <property type="match status" value="2"/>
</dbReference>
<dbReference type="PANTHER" id="PTHR46847">
    <property type="entry name" value="D-ALLOSE-BINDING PERIPLASMIC PROTEIN-RELATED"/>
    <property type="match status" value="1"/>
</dbReference>
<dbReference type="Pfam" id="PF13407">
    <property type="entry name" value="Peripla_BP_4"/>
    <property type="match status" value="1"/>
</dbReference>
<reference evidence="6 7" key="1">
    <citation type="journal article" date="2003" name="Int. J. Syst. Evol. Microbiol.">
        <title>Towards a standardized format for the description of a novel species (of an established genus): Ochrobactrum gallinifaecis sp. nov.</title>
        <authorList>
            <person name="Kampfer P."/>
            <person name="Buczolits S."/>
            <person name="Albrecht A."/>
            <person name="Busse H.J."/>
            <person name="Stackebrandt E."/>
        </authorList>
    </citation>
    <scope>NUCLEOTIDE SEQUENCE [LARGE SCALE GENOMIC DNA]</scope>
    <source>
        <strain evidence="6 7">ISO 196</strain>
    </source>
</reference>
<feature type="domain" description="Periplasmic binding protein" evidence="5">
    <location>
        <begin position="30"/>
        <end position="286"/>
    </location>
</feature>
<name>A0A502BID6_9HYPH</name>
<comment type="subcellular location">
    <subcellularLocation>
        <location evidence="1">Cell envelope</location>
    </subcellularLocation>
</comment>
<evidence type="ECO:0000256" key="1">
    <source>
        <dbReference type="ARBA" id="ARBA00004196"/>
    </source>
</evidence>
<keyword evidence="3 4" id="KW-0732">Signal</keyword>
<comment type="similarity">
    <text evidence="2">Belongs to the bacterial solute-binding protein 2 family.</text>
</comment>
<evidence type="ECO:0000256" key="4">
    <source>
        <dbReference type="SAM" id="SignalP"/>
    </source>
</evidence>
<gene>
    <name evidence="6" type="ORF">FHY56_16485</name>
</gene>
<dbReference type="CDD" id="cd01536">
    <property type="entry name" value="PBP1_ABC_sugar_binding-like"/>
    <property type="match status" value="1"/>
</dbReference>
<dbReference type="OrthoDB" id="9805127at2"/>
<dbReference type="InterPro" id="IPR028082">
    <property type="entry name" value="Peripla_BP_I"/>
</dbReference>